<keyword evidence="2" id="KW-0808">Transferase</keyword>
<dbReference type="InterPro" id="IPR017438">
    <property type="entry name" value="ATP-NAD_kinase_N"/>
</dbReference>
<dbReference type="InterPro" id="IPR045540">
    <property type="entry name" value="YegS/DAGK_C"/>
</dbReference>
<name>A0ABW0GNZ0_9MICO</name>
<dbReference type="GO" id="GO:0016301">
    <property type="term" value="F:kinase activity"/>
    <property type="evidence" value="ECO:0007669"/>
    <property type="project" value="UniProtKB-KW"/>
</dbReference>
<evidence type="ECO:0000259" key="1">
    <source>
        <dbReference type="PROSITE" id="PS50146"/>
    </source>
</evidence>
<comment type="caution">
    <text evidence="2">The sequence shown here is derived from an EMBL/GenBank/DDBJ whole genome shotgun (WGS) entry which is preliminary data.</text>
</comment>
<dbReference type="SUPFAM" id="SSF111331">
    <property type="entry name" value="NAD kinase/diacylglycerol kinase-like"/>
    <property type="match status" value="1"/>
</dbReference>
<organism evidence="2 3">
    <name type="scientific">Aquipuribacter nitratireducens</name>
    <dbReference type="NCBI Taxonomy" id="650104"/>
    <lineage>
        <taxon>Bacteria</taxon>
        <taxon>Bacillati</taxon>
        <taxon>Actinomycetota</taxon>
        <taxon>Actinomycetes</taxon>
        <taxon>Micrococcales</taxon>
        <taxon>Intrasporangiaceae</taxon>
        <taxon>Aquipuribacter</taxon>
    </lineage>
</organism>
<dbReference type="Pfam" id="PF19279">
    <property type="entry name" value="YegS_C"/>
    <property type="match status" value="1"/>
</dbReference>
<keyword evidence="3" id="KW-1185">Reference proteome</keyword>
<dbReference type="EMBL" id="JBHSLD010000011">
    <property type="protein sequence ID" value="MFC5381683.1"/>
    <property type="molecule type" value="Genomic_DNA"/>
</dbReference>
<keyword evidence="2" id="KW-0418">Kinase</keyword>
<reference evidence="3" key="1">
    <citation type="journal article" date="2019" name="Int. J. Syst. Evol. Microbiol.">
        <title>The Global Catalogue of Microorganisms (GCM) 10K type strain sequencing project: providing services to taxonomists for standard genome sequencing and annotation.</title>
        <authorList>
            <consortium name="The Broad Institute Genomics Platform"/>
            <consortium name="The Broad Institute Genome Sequencing Center for Infectious Disease"/>
            <person name="Wu L."/>
            <person name="Ma J."/>
        </authorList>
    </citation>
    <scope>NUCLEOTIDE SEQUENCE [LARGE SCALE GENOMIC DNA]</scope>
    <source>
        <strain evidence="3">CCUG 43114</strain>
    </source>
</reference>
<dbReference type="Gene3D" id="3.40.50.10330">
    <property type="entry name" value="Probable inorganic polyphosphate/atp-NAD kinase, domain 1"/>
    <property type="match status" value="1"/>
</dbReference>
<proteinExistence type="predicted"/>
<accession>A0ABW0GNZ0</accession>
<evidence type="ECO:0000313" key="3">
    <source>
        <dbReference type="Proteomes" id="UP001596122"/>
    </source>
</evidence>
<dbReference type="Proteomes" id="UP001596122">
    <property type="component" value="Unassembled WGS sequence"/>
</dbReference>
<dbReference type="PROSITE" id="PS50146">
    <property type="entry name" value="DAGK"/>
    <property type="match status" value="1"/>
</dbReference>
<dbReference type="SMART" id="SM00046">
    <property type="entry name" value="DAGKc"/>
    <property type="match status" value="1"/>
</dbReference>
<dbReference type="RefSeq" id="WP_340271593.1">
    <property type="nucleotide sequence ID" value="NZ_JBBEOG010000012.1"/>
</dbReference>
<dbReference type="InterPro" id="IPR001206">
    <property type="entry name" value="Diacylglycerol_kinase_cat_dom"/>
</dbReference>
<feature type="domain" description="DAGKc" evidence="1">
    <location>
        <begin position="1"/>
        <end position="133"/>
    </location>
</feature>
<evidence type="ECO:0000313" key="2">
    <source>
        <dbReference type="EMBL" id="MFC5381683.1"/>
    </source>
</evidence>
<protein>
    <submittedName>
        <fullName evidence="2">Diacylglycerol/lipid kinase family protein</fullName>
        <ecNumber evidence="2">2.7.1.-</ecNumber>
    </submittedName>
</protein>
<dbReference type="Gene3D" id="2.60.200.40">
    <property type="match status" value="1"/>
</dbReference>
<sequence length="313" mass="32180">MTTVAVVSAGKAEGAGRQVAEVERVLREHLGPADARVRVLERDDDLARALRSDASRVVVLGGDGSINKAVATLHQLGLTGVDAGPDLGLVPLGTGNDLARGSGIPLDVTEAARLAVTGRARARALLLEREDGGVVVNAVHAGVGAGAARTADEASGAKSVLGGLVYSAAAVAAGLRVRGWHLRVEADGAVVHDGHEPVLMVAAAVGHTIGGGAPLAPDAEPFEGVAQVTVSRSTGWLSRLGYAAALRAGRHHLRRDVTTAFAHRSVTVSAERGDRFRTDSDGEIAGPFAHRTWTVLAEAWRLVVPDDTNTPPA</sequence>
<dbReference type="EC" id="2.7.1.-" evidence="2"/>
<dbReference type="Pfam" id="PF00781">
    <property type="entry name" value="DAGK_cat"/>
    <property type="match status" value="1"/>
</dbReference>
<gene>
    <name evidence="2" type="ORF">ACFPJ6_12885</name>
</gene>
<dbReference type="InterPro" id="IPR016064">
    <property type="entry name" value="NAD/diacylglycerol_kinase_sf"/>
</dbReference>